<accession>H5Y503</accession>
<dbReference type="STRING" id="768710.DesyoDRAFT_2993"/>
<dbReference type="Pfam" id="PF20696">
    <property type="entry name" value="UbiD_C"/>
    <property type="match status" value="1"/>
</dbReference>
<evidence type="ECO:0000313" key="4">
    <source>
        <dbReference type="EMBL" id="EHQ90038.1"/>
    </source>
</evidence>
<dbReference type="InterPro" id="IPR002830">
    <property type="entry name" value="UbiD"/>
</dbReference>
<dbReference type="RefSeq" id="WP_007784244.1">
    <property type="nucleotide sequence ID" value="NZ_CM001441.1"/>
</dbReference>
<dbReference type="InterPro" id="IPR049381">
    <property type="entry name" value="UbiD-like_C"/>
</dbReference>
<dbReference type="GO" id="GO:0005737">
    <property type="term" value="C:cytoplasm"/>
    <property type="evidence" value="ECO:0007669"/>
    <property type="project" value="TreeGrafter"/>
</dbReference>
<dbReference type="Gene3D" id="3.40.1670.10">
    <property type="entry name" value="UbiD C-terminal domain-like"/>
    <property type="match status" value="1"/>
</dbReference>
<dbReference type="eggNOG" id="COG0043">
    <property type="taxonomic scope" value="Bacteria"/>
</dbReference>
<dbReference type="EMBL" id="CM001441">
    <property type="protein sequence ID" value="EHQ90038.1"/>
    <property type="molecule type" value="Genomic_DNA"/>
</dbReference>
<dbReference type="Pfam" id="PF20695">
    <property type="entry name" value="UbiD_N"/>
    <property type="match status" value="1"/>
</dbReference>
<evidence type="ECO:0000259" key="2">
    <source>
        <dbReference type="Pfam" id="PF20695"/>
    </source>
</evidence>
<keyword evidence="5" id="KW-1185">Reference proteome</keyword>
<name>H5Y503_9FIRM</name>
<dbReference type="PANTHER" id="PTHR30108">
    <property type="entry name" value="3-OCTAPRENYL-4-HYDROXYBENZOATE CARBOXY-LYASE-RELATED"/>
    <property type="match status" value="1"/>
</dbReference>
<sequence length="590" mass="66430">MHANLRQFIETLQREKQIVEIETEVDPYLELAEIHRRVIEEEGPALLFKRVKGSPFPVVTNLFGTRRRVDLAVGPKPEDTVQRAVSALHRLLPPKPSVLWQEKDWMLSLAKTGLRTINPKHAPVLEIRESSVDLTRLPVLTSWPDDGGPFVTLPLVYTEHPVTREHNLGMYRIQIHEPSQTGIHWQIHKGGGFHYHEAELLGQDLPTTLFLGGPPALILSAIAPLPEMLPELIFTSFLMGEKLSQVKVPTHSHALIAEAEFAICGTVPAHVRRPEGPFGDHYGYYSLTHDFPIFNVHTVYHRRDAIYPATVVGKPRQEDYFIGEYLQSLLSPMFPVVMPGVKALWTYAETGFHALAAAIVRESYHREALAHAFRILGEGQLTLTKFLIITDVQLDLQDFRNLLETVLARFEPETDLLILNETSIDTLDYTGRRLNHGSKAIMLGLGPSKRDLPREVRENTLPGVLGIKPFCAGCLLIEAPSFTSSPGLADDVLQHLQKAPFQDWPLAILVDDLTLALNTPGFLWQVFTRFDPAHDIYASTEMLNHRLVYHGPILIDARMKPGYPGEVVPDEATVNLVNQRWKEYGLTDCL</sequence>
<feature type="domain" description="3-octaprenyl-4-hydroxybenzoate carboxy-lyase-like Rift-related" evidence="1">
    <location>
        <begin position="119"/>
        <end position="315"/>
    </location>
</feature>
<dbReference type="OrthoDB" id="9809841at2"/>
<evidence type="ECO:0000259" key="3">
    <source>
        <dbReference type="Pfam" id="PF20696"/>
    </source>
</evidence>
<dbReference type="SUPFAM" id="SSF50475">
    <property type="entry name" value="FMN-binding split barrel"/>
    <property type="match status" value="1"/>
</dbReference>
<dbReference type="Proteomes" id="UP000005104">
    <property type="component" value="Chromosome"/>
</dbReference>
<dbReference type="HOGENOM" id="CLU_023348_4_1_9"/>
<feature type="domain" description="3-octaprenyl-4-hydroxybenzoate carboxy-lyase-like C-terminal" evidence="3">
    <location>
        <begin position="321"/>
        <end position="442"/>
    </location>
</feature>
<dbReference type="PANTHER" id="PTHR30108:SF7">
    <property type="entry name" value="3-POLYPRENYL-4-HYDROXYBENZOATE DECARBOXYLASE"/>
    <property type="match status" value="1"/>
</dbReference>
<reference evidence="4 5" key="1">
    <citation type="submission" date="2011-11" db="EMBL/GenBank/DDBJ databases">
        <title>The Noncontiguous Finished genome of Desulfosporosinus youngiae DSM 17734.</title>
        <authorList>
            <consortium name="US DOE Joint Genome Institute (JGI-PGF)"/>
            <person name="Lucas S."/>
            <person name="Han J."/>
            <person name="Lapidus A."/>
            <person name="Cheng J.-F."/>
            <person name="Goodwin L."/>
            <person name="Pitluck S."/>
            <person name="Peters L."/>
            <person name="Ovchinnikova G."/>
            <person name="Lu M."/>
            <person name="Land M.L."/>
            <person name="Hauser L."/>
            <person name="Pester M."/>
            <person name="Spring S."/>
            <person name="Ollivier B."/>
            <person name="Rattei T."/>
            <person name="Klenk H.-P."/>
            <person name="Wagner M."/>
            <person name="Loy A."/>
            <person name="Woyke T.J."/>
        </authorList>
    </citation>
    <scope>NUCLEOTIDE SEQUENCE [LARGE SCALE GENOMIC DNA]</scope>
    <source>
        <strain evidence="4 5">DSM 17734</strain>
    </source>
</reference>
<dbReference type="Pfam" id="PF01977">
    <property type="entry name" value="UbiD"/>
    <property type="match status" value="1"/>
</dbReference>
<evidence type="ECO:0000313" key="5">
    <source>
        <dbReference type="Proteomes" id="UP000005104"/>
    </source>
</evidence>
<dbReference type="GO" id="GO:0016831">
    <property type="term" value="F:carboxy-lyase activity"/>
    <property type="evidence" value="ECO:0007669"/>
    <property type="project" value="InterPro"/>
</dbReference>
<dbReference type="SUPFAM" id="SSF143968">
    <property type="entry name" value="UbiD C-terminal domain-like"/>
    <property type="match status" value="2"/>
</dbReference>
<protein>
    <submittedName>
        <fullName evidence="4">UbiD family decarboxylase</fullName>
    </submittedName>
</protein>
<dbReference type="AlphaFoldDB" id="H5Y503"/>
<proteinExistence type="predicted"/>
<dbReference type="InterPro" id="IPR048304">
    <property type="entry name" value="UbiD_Rift_dom"/>
</dbReference>
<dbReference type="NCBIfam" id="TIGR00148">
    <property type="entry name" value="UbiD family decarboxylase"/>
    <property type="match status" value="1"/>
</dbReference>
<organism evidence="4 5">
    <name type="scientific">Desulfosporosinus youngiae DSM 17734</name>
    <dbReference type="NCBI Taxonomy" id="768710"/>
    <lineage>
        <taxon>Bacteria</taxon>
        <taxon>Bacillati</taxon>
        <taxon>Bacillota</taxon>
        <taxon>Clostridia</taxon>
        <taxon>Eubacteriales</taxon>
        <taxon>Desulfitobacteriaceae</taxon>
        <taxon>Desulfosporosinus</taxon>
    </lineage>
</organism>
<evidence type="ECO:0000259" key="1">
    <source>
        <dbReference type="Pfam" id="PF01977"/>
    </source>
</evidence>
<gene>
    <name evidence="4" type="ORF">DesyoDRAFT_2993</name>
</gene>
<feature type="domain" description="3-octaprenyl-4-hydroxybenzoate carboxy-lyase-like N-terminal" evidence="2">
    <location>
        <begin position="9"/>
        <end position="87"/>
    </location>
</feature>
<dbReference type="InterPro" id="IPR049383">
    <property type="entry name" value="UbiD-like_N"/>
</dbReference>